<dbReference type="RefSeq" id="WP_378777644.1">
    <property type="nucleotide sequence ID" value="NZ_JBHTMX010000343.1"/>
</dbReference>
<evidence type="ECO:0000313" key="4">
    <source>
        <dbReference type="Proteomes" id="UP001597171"/>
    </source>
</evidence>
<name>A0ABW3ZD99_9HYPH</name>
<dbReference type="InterPro" id="IPR038726">
    <property type="entry name" value="PDDEXK_AddAB-type"/>
</dbReference>
<feature type="domain" description="PD-(D/E)XK endonuclease-like" evidence="2">
    <location>
        <begin position="35"/>
        <end position="276"/>
    </location>
</feature>
<dbReference type="EMBL" id="JBHTMX010000343">
    <property type="protein sequence ID" value="MFD1333797.1"/>
    <property type="molecule type" value="Genomic_DNA"/>
</dbReference>
<feature type="compositionally biased region" description="Pro residues" evidence="1">
    <location>
        <begin position="14"/>
        <end position="26"/>
    </location>
</feature>
<feature type="non-terminal residue" evidence="3">
    <location>
        <position position="1"/>
    </location>
</feature>
<dbReference type="Pfam" id="PF12705">
    <property type="entry name" value="PDDEXK_1"/>
    <property type="match status" value="1"/>
</dbReference>
<protein>
    <submittedName>
        <fullName evidence="3">PD-(D/E)XK nuclease family protein</fullName>
    </submittedName>
</protein>
<organism evidence="3 4">
    <name type="scientific">Methylopila musalis</name>
    <dbReference type="NCBI Taxonomy" id="1134781"/>
    <lineage>
        <taxon>Bacteria</taxon>
        <taxon>Pseudomonadati</taxon>
        <taxon>Pseudomonadota</taxon>
        <taxon>Alphaproteobacteria</taxon>
        <taxon>Hyphomicrobiales</taxon>
        <taxon>Methylopilaceae</taxon>
        <taxon>Methylopila</taxon>
    </lineage>
</organism>
<evidence type="ECO:0000259" key="2">
    <source>
        <dbReference type="Pfam" id="PF12705"/>
    </source>
</evidence>
<evidence type="ECO:0000256" key="1">
    <source>
        <dbReference type="SAM" id="MobiDB-lite"/>
    </source>
</evidence>
<keyword evidence="4" id="KW-1185">Reference proteome</keyword>
<sequence>GRRLVTLGEALDETPPPAPAAPPEPRPPLELRPTRLSVTAVETWLRDPYAIYARHILKLDEIGPVGPEPGPGDLGNAIHGALELFAASGLDPAHPDAREALLGFGRAAFGPLLDRDEARTLWWPRFVRVADWLLQRERLRGPRIAARHVERSGAARFPTIAGRDFELTARADRIDLMTDGSVALIDYKTGRVATAKQALAGFAPQLPLEAAILRKGGFPDVAPEGVSVESLTLLRLTGRDPAGEEIDIRHKETPLDQVADEAFAAFAKVVNRFENPDEPYRSLSHPQFLSRPEGPYGHLARVREWSATGGAGEDGGAEE</sequence>
<feature type="region of interest" description="Disordered" evidence="1">
    <location>
        <begin position="1"/>
        <end position="31"/>
    </location>
</feature>
<dbReference type="Proteomes" id="UP001597171">
    <property type="component" value="Unassembled WGS sequence"/>
</dbReference>
<reference evidence="4" key="1">
    <citation type="journal article" date="2019" name="Int. J. Syst. Evol. Microbiol.">
        <title>The Global Catalogue of Microorganisms (GCM) 10K type strain sequencing project: providing services to taxonomists for standard genome sequencing and annotation.</title>
        <authorList>
            <consortium name="The Broad Institute Genomics Platform"/>
            <consortium name="The Broad Institute Genome Sequencing Center for Infectious Disease"/>
            <person name="Wu L."/>
            <person name="Ma J."/>
        </authorList>
    </citation>
    <scope>NUCLEOTIDE SEQUENCE [LARGE SCALE GENOMIC DNA]</scope>
    <source>
        <strain evidence="4">CCUG 61696</strain>
    </source>
</reference>
<gene>
    <name evidence="3" type="ORF">ACFQ4O_17470</name>
</gene>
<comment type="caution">
    <text evidence="3">The sequence shown here is derived from an EMBL/GenBank/DDBJ whole genome shotgun (WGS) entry which is preliminary data.</text>
</comment>
<accession>A0ABW3ZD99</accession>
<evidence type="ECO:0000313" key="3">
    <source>
        <dbReference type="EMBL" id="MFD1333797.1"/>
    </source>
</evidence>
<proteinExistence type="predicted"/>